<name>A0AAP0KAX6_9MAGN</name>
<evidence type="ECO:0000313" key="1">
    <source>
        <dbReference type="EMBL" id="KAK9148364.1"/>
    </source>
</evidence>
<accession>A0AAP0KAX6</accession>
<dbReference type="AlphaFoldDB" id="A0AAP0KAX6"/>
<reference evidence="1 2" key="1">
    <citation type="submission" date="2024-01" db="EMBL/GenBank/DDBJ databases">
        <title>Genome assemblies of Stephania.</title>
        <authorList>
            <person name="Yang L."/>
        </authorList>
    </citation>
    <scope>NUCLEOTIDE SEQUENCE [LARGE SCALE GENOMIC DNA]</scope>
    <source>
        <strain evidence="1">JXDWG</strain>
        <tissue evidence="1">Leaf</tissue>
    </source>
</reference>
<gene>
    <name evidence="1" type="ORF">Scep_007121</name>
</gene>
<sequence>MVNERNIHWVRVKLTVNAPLPSLYPAWERYVEECAKGWRDGIVIREIVAVVPSEEGVLSVVDLDSP</sequence>
<dbReference type="EMBL" id="JBBNAG010000003">
    <property type="protein sequence ID" value="KAK9148364.1"/>
    <property type="molecule type" value="Genomic_DNA"/>
</dbReference>
<evidence type="ECO:0000313" key="2">
    <source>
        <dbReference type="Proteomes" id="UP001419268"/>
    </source>
</evidence>
<proteinExistence type="predicted"/>
<organism evidence="1 2">
    <name type="scientific">Stephania cephalantha</name>
    <dbReference type="NCBI Taxonomy" id="152367"/>
    <lineage>
        <taxon>Eukaryota</taxon>
        <taxon>Viridiplantae</taxon>
        <taxon>Streptophyta</taxon>
        <taxon>Embryophyta</taxon>
        <taxon>Tracheophyta</taxon>
        <taxon>Spermatophyta</taxon>
        <taxon>Magnoliopsida</taxon>
        <taxon>Ranunculales</taxon>
        <taxon>Menispermaceae</taxon>
        <taxon>Menispermoideae</taxon>
        <taxon>Cissampelideae</taxon>
        <taxon>Stephania</taxon>
    </lineage>
</organism>
<dbReference type="Proteomes" id="UP001419268">
    <property type="component" value="Unassembled WGS sequence"/>
</dbReference>
<comment type="caution">
    <text evidence="1">The sequence shown here is derived from an EMBL/GenBank/DDBJ whole genome shotgun (WGS) entry which is preliminary data.</text>
</comment>
<protein>
    <submittedName>
        <fullName evidence="1">Uncharacterized protein</fullName>
    </submittedName>
</protein>
<keyword evidence="2" id="KW-1185">Reference proteome</keyword>